<sequence>DDPFPPRSSSSRFHFAKMAFFDRMSRIVTPARMGMGRSIADIVVAIFIRAAPS</sequence>
<keyword evidence="2" id="KW-1185">Reference proteome</keyword>
<comment type="caution">
    <text evidence="1">The sequence shown here is derived from an EMBL/GenBank/DDBJ whole genome shotgun (WGS) entry which is preliminary data.</text>
</comment>
<gene>
    <name evidence="1" type="ORF">TsFJ059_010239</name>
</gene>
<accession>A0A9P8KU96</accession>
<name>A0A9P8KU96_9HYPO</name>
<dbReference type="Proteomes" id="UP000826573">
    <property type="component" value="Unassembled WGS sequence"/>
</dbReference>
<feature type="non-terminal residue" evidence="1">
    <location>
        <position position="1"/>
    </location>
</feature>
<evidence type="ECO:0000313" key="2">
    <source>
        <dbReference type="Proteomes" id="UP000826573"/>
    </source>
</evidence>
<evidence type="ECO:0000313" key="1">
    <source>
        <dbReference type="EMBL" id="KAH0526974.1"/>
    </source>
</evidence>
<dbReference type="EMBL" id="JAIMJC010000004">
    <property type="protein sequence ID" value="KAH0526974.1"/>
    <property type="molecule type" value="Genomic_DNA"/>
</dbReference>
<organism evidence="1 2">
    <name type="scientific">Trichoderma semiorbis</name>
    <dbReference type="NCBI Taxonomy" id="1491008"/>
    <lineage>
        <taxon>Eukaryota</taxon>
        <taxon>Fungi</taxon>
        <taxon>Dikarya</taxon>
        <taxon>Ascomycota</taxon>
        <taxon>Pezizomycotina</taxon>
        <taxon>Sordariomycetes</taxon>
        <taxon>Hypocreomycetidae</taxon>
        <taxon>Hypocreales</taxon>
        <taxon>Hypocreaceae</taxon>
        <taxon>Trichoderma</taxon>
    </lineage>
</organism>
<proteinExistence type="predicted"/>
<protein>
    <submittedName>
        <fullName evidence="1">Uncharacterized protein</fullName>
    </submittedName>
</protein>
<dbReference type="AlphaFoldDB" id="A0A9P8KU96"/>
<reference evidence="1 2" key="1">
    <citation type="submission" date="2021-08" db="EMBL/GenBank/DDBJ databases">
        <title>The highly contiguous genome resource for Trichoderma semiorbis FJ059, a fungal antagonistic to plant pathogens.</title>
        <authorList>
            <person name="Liu T."/>
        </authorList>
    </citation>
    <scope>NUCLEOTIDE SEQUENCE [LARGE SCALE GENOMIC DNA]</scope>
    <source>
        <strain evidence="1 2">FJ059</strain>
    </source>
</reference>